<gene>
    <name evidence="1" type="ORF">Barrevirus35_6</name>
</gene>
<organism evidence="1">
    <name type="scientific">Barrevirus sp</name>
    <dbReference type="NCBI Taxonomy" id="2487763"/>
    <lineage>
        <taxon>Viruses</taxon>
        <taxon>Varidnaviria</taxon>
        <taxon>Bamfordvirae</taxon>
        <taxon>Nucleocytoviricota</taxon>
        <taxon>Megaviricetes</taxon>
        <taxon>Imitervirales</taxon>
        <taxon>Mimiviridae</taxon>
        <taxon>Klosneuvirinae</taxon>
    </lineage>
</organism>
<sequence length="110" mass="13015">MEKFPESFNRKIINDLMEQNQLELIKIIRNDFHEIVLNTIAMCEPTVPLEFPSKLWQCHRVTLIKELIERFGKVRIQTANSHFDVTKLITSTDDIPNYVNKVIIEFVKEN</sequence>
<name>A0A3G4ZR00_9VIRU</name>
<protein>
    <submittedName>
        <fullName evidence="1">Uncharacterized protein</fullName>
    </submittedName>
</protein>
<accession>A0A3G4ZR00</accession>
<proteinExistence type="predicted"/>
<dbReference type="EMBL" id="MK072032">
    <property type="protein sequence ID" value="AYV77327.1"/>
    <property type="molecule type" value="Genomic_DNA"/>
</dbReference>
<reference evidence="1" key="1">
    <citation type="submission" date="2018-10" db="EMBL/GenBank/DDBJ databases">
        <title>Hidden diversity of soil giant viruses.</title>
        <authorList>
            <person name="Schulz F."/>
            <person name="Alteio L."/>
            <person name="Goudeau D."/>
            <person name="Ryan E.M."/>
            <person name="Malmstrom R.R."/>
            <person name="Blanchard J."/>
            <person name="Woyke T."/>
        </authorList>
    </citation>
    <scope>NUCLEOTIDE SEQUENCE</scope>
    <source>
        <strain evidence="1">BAV1</strain>
    </source>
</reference>
<evidence type="ECO:0000313" key="1">
    <source>
        <dbReference type="EMBL" id="AYV77327.1"/>
    </source>
</evidence>